<dbReference type="CDD" id="cd01392">
    <property type="entry name" value="HTH_LacI"/>
    <property type="match status" value="1"/>
</dbReference>
<dbReference type="PROSITE" id="PS00356">
    <property type="entry name" value="HTH_LACI_1"/>
    <property type="match status" value="1"/>
</dbReference>
<dbReference type="PANTHER" id="PTHR30146">
    <property type="entry name" value="LACI-RELATED TRANSCRIPTIONAL REPRESSOR"/>
    <property type="match status" value="1"/>
</dbReference>
<reference evidence="5 6" key="1">
    <citation type="submission" date="2022-01" db="EMBL/GenBank/DDBJ databases">
        <title>Alkalihalobacillus sp. EGI L200015, a novel bacterium isolated from a salt lake sediment.</title>
        <authorList>
            <person name="Gao L."/>
            <person name="Fang B.-Z."/>
            <person name="Li W.-J."/>
        </authorList>
    </citation>
    <scope>NUCLEOTIDE SEQUENCE [LARGE SCALE GENOMIC DNA]</scope>
    <source>
        <strain evidence="5 6">KCTC 12718</strain>
    </source>
</reference>
<evidence type="ECO:0000313" key="5">
    <source>
        <dbReference type="EMBL" id="MCF6138019.1"/>
    </source>
</evidence>
<keyword evidence="3" id="KW-0804">Transcription</keyword>
<keyword evidence="1" id="KW-0805">Transcription regulation</keyword>
<comment type="caution">
    <text evidence="5">The sequence shown here is derived from an EMBL/GenBank/DDBJ whole genome shotgun (WGS) entry which is preliminary data.</text>
</comment>
<evidence type="ECO:0000313" key="6">
    <source>
        <dbReference type="Proteomes" id="UP001649381"/>
    </source>
</evidence>
<organism evidence="5 6">
    <name type="scientific">Pseudalkalibacillus berkeleyi</name>
    <dbReference type="NCBI Taxonomy" id="1069813"/>
    <lineage>
        <taxon>Bacteria</taxon>
        <taxon>Bacillati</taxon>
        <taxon>Bacillota</taxon>
        <taxon>Bacilli</taxon>
        <taxon>Bacillales</taxon>
        <taxon>Fictibacillaceae</taxon>
        <taxon>Pseudalkalibacillus</taxon>
    </lineage>
</organism>
<dbReference type="Gene3D" id="3.40.50.2300">
    <property type="match status" value="2"/>
</dbReference>
<proteinExistence type="predicted"/>
<evidence type="ECO:0000256" key="2">
    <source>
        <dbReference type="ARBA" id="ARBA00023125"/>
    </source>
</evidence>
<feature type="domain" description="HTH lacI-type" evidence="4">
    <location>
        <begin position="3"/>
        <end position="57"/>
    </location>
</feature>
<dbReference type="RefSeq" id="WP_236334100.1">
    <property type="nucleotide sequence ID" value="NZ_JAKIJS010000001.1"/>
</dbReference>
<evidence type="ECO:0000259" key="4">
    <source>
        <dbReference type="PROSITE" id="PS50932"/>
    </source>
</evidence>
<dbReference type="CDD" id="cd06294">
    <property type="entry name" value="PBP1_MalR-like"/>
    <property type="match status" value="1"/>
</dbReference>
<keyword evidence="6" id="KW-1185">Reference proteome</keyword>
<dbReference type="Pfam" id="PF00356">
    <property type="entry name" value="LacI"/>
    <property type="match status" value="1"/>
</dbReference>
<dbReference type="PROSITE" id="PS50932">
    <property type="entry name" value="HTH_LACI_2"/>
    <property type="match status" value="1"/>
</dbReference>
<evidence type="ECO:0000256" key="1">
    <source>
        <dbReference type="ARBA" id="ARBA00023015"/>
    </source>
</evidence>
<evidence type="ECO:0000256" key="3">
    <source>
        <dbReference type="ARBA" id="ARBA00023163"/>
    </source>
</evidence>
<accession>A0ABS9GZ56</accession>
<dbReference type="Gene3D" id="1.10.260.40">
    <property type="entry name" value="lambda repressor-like DNA-binding domains"/>
    <property type="match status" value="1"/>
</dbReference>
<dbReference type="Proteomes" id="UP001649381">
    <property type="component" value="Unassembled WGS sequence"/>
</dbReference>
<dbReference type="SUPFAM" id="SSF53822">
    <property type="entry name" value="Periplasmic binding protein-like I"/>
    <property type="match status" value="1"/>
</dbReference>
<dbReference type="InterPro" id="IPR010982">
    <property type="entry name" value="Lambda_DNA-bd_dom_sf"/>
</dbReference>
<keyword evidence="2" id="KW-0238">DNA-binding</keyword>
<dbReference type="EMBL" id="JAKIJS010000001">
    <property type="protein sequence ID" value="MCF6138019.1"/>
    <property type="molecule type" value="Genomic_DNA"/>
</dbReference>
<name>A0ABS9GZ56_9BACL</name>
<dbReference type="InterPro" id="IPR028082">
    <property type="entry name" value="Peripla_BP_I"/>
</dbReference>
<dbReference type="PANTHER" id="PTHR30146:SF109">
    <property type="entry name" value="HTH-TYPE TRANSCRIPTIONAL REGULATOR GALS"/>
    <property type="match status" value="1"/>
</dbReference>
<sequence>MAVTIKEVAREANVSPSTVSRVISNHPGISENTKKRVRKAMKELGYHPNLQARSLVGKSTQTIGIVMPNSATQALQNPFFPEVIRGISLKACENMYGVYLTTGKTEEETYEQVVAMVQGRRVDGIILLYSRTDDRLMQYLLAEQFPFTVIGRPYKNAEHMTYVDNDNIHITKRITEHLIQNGHEHIAYIGTNMDFVFTIDRMEGYKQALSDAGIPFDEKYIIDDAQIKKEGKEGILKFLEDTAPLTAIVVADDILAIELLSYTEALNLSIPENISMISFNNILLAEYTKPALTTVDINIFQLGFEAASCLVEKIKNPDVLPRRITIPSKMIERKSVKKIK</sequence>
<dbReference type="SUPFAM" id="SSF47413">
    <property type="entry name" value="lambda repressor-like DNA-binding domains"/>
    <property type="match status" value="1"/>
</dbReference>
<dbReference type="InterPro" id="IPR000843">
    <property type="entry name" value="HTH_LacI"/>
</dbReference>
<gene>
    <name evidence="5" type="ORF">L2716_09815</name>
</gene>
<dbReference type="Pfam" id="PF13377">
    <property type="entry name" value="Peripla_BP_3"/>
    <property type="match status" value="1"/>
</dbReference>
<protein>
    <submittedName>
        <fullName evidence="5">LacI family transcriptional regulator</fullName>
    </submittedName>
</protein>
<dbReference type="SMART" id="SM00354">
    <property type="entry name" value="HTH_LACI"/>
    <property type="match status" value="1"/>
</dbReference>
<dbReference type="InterPro" id="IPR046335">
    <property type="entry name" value="LacI/GalR-like_sensor"/>
</dbReference>